<dbReference type="Gene3D" id="3.20.20.140">
    <property type="entry name" value="Metal-dependent hydrolases"/>
    <property type="match status" value="1"/>
</dbReference>
<comment type="catalytic activity">
    <reaction evidence="6">
        <text>6-methylsalicylate + H(+) = 3-methylphenol + CO2</text>
        <dbReference type="Rhea" id="RHEA:23112"/>
        <dbReference type="ChEBI" id="CHEBI:15378"/>
        <dbReference type="ChEBI" id="CHEBI:16526"/>
        <dbReference type="ChEBI" id="CHEBI:17231"/>
        <dbReference type="ChEBI" id="CHEBI:36658"/>
        <dbReference type="EC" id="4.1.1.52"/>
    </reaction>
    <physiologicalReaction direction="left-to-right" evidence="6">
        <dbReference type="Rhea" id="RHEA:23113"/>
    </physiologicalReaction>
</comment>
<sequence length="326" mass="34900">MGKIIDVHHHILPEEYVNASGTIPHGLTPPPWSPELDLEFMDRNGIDTAILSLSAPGLSFLPPTQAATVARQTNATCAAVRDAYPGRFGFFATLPLLDDNSDDASSLPATLTELAHALDELYADGVTLLTSYGGDGGAYLGDARFRPLWAELDRRQAVVFVHPASPPPKPKDASADRAVVVPPPIIDFPHETTRAAVNLITSNIRRDYPHVKIILSHGGGTLPFVATRIANLMAGAGLLGDKSAEEFLREARSFYFDVALTGYEGPLGLVLEFAEEGHVLFGSDFSFAREKIIVPQLETIRALGEGGMGALVERGAALGLFPRLGL</sequence>
<keyword evidence="3 8" id="KW-0210">Decarboxylase</keyword>
<evidence type="ECO:0000313" key="11">
    <source>
        <dbReference type="Proteomes" id="UP001302745"/>
    </source>
</evidence>
<dbReference type="AlphaFoldDB" id="A0AAN6ZTR8"/>
<name>A0AAN6ZTR8_9PEZI</name>
<dbReference type="PANTHER" id="PTHR21240:SF29">
    <property type="entry name" value="AMIDOHYDROLASE-RELATED DOMAIN-CONTAINING PROTEIN"/>
    <property type="match status" value="1"/>
</dbReference>
<dbReference type="Proteomes" id="UP001302745">
    <property type="component" value="Unassembled WGS sequence"/>
</dbReference>
<accession>A0AAN6ZTR8</accession>
<comment type="caution">
    <text evidence="10">The sequence shown here is derived from an EMBL/GenBank/DDBJ whole genome shotgun (WGS) entry which is preliminary data.</text>
</comment>
<dbReference type="InterPro" id="IPR032466">
    <property type="entry name" value="Metal_Hydrolase"/>
</dbReference>
<evidence type="ECO:0000259" key="9">
    <source>
        <dbReference type="Pfam" id="PF04909"/>
    </source>
</evidence>
<evidence type="ECO:0000256" key="5">
    <source>
        <dbReference type="ARBA" id="ARBA00023239"/>
    </source>
</evidence>
<dbReference type="InterPro" id="IPR032465">
    <property type="entry name" value="ACMSD"/>
</dbReference>
<keyword evidence="4" id="KW-0862">Zinc</keyword>
<dbReference type="EMBL" id="MU857008">
    <property type="protein sequence ID" value="KAK4151595.1"/>
    <property type="molecule type" value="Genomic_DNA"/>
</dbReference>
<evidence type="ECO:0000256" key="3">
    <source>
        <dbReference type="ARBA" id="ARBA00022793"/>
    </source>
</evidence>
<evidence type="ECO:0000256" key="7">
    <source>
        <dbReference type="ARBA" id="ARBA00038889"/>
    </source>
</evidence>
<dbReference type="GO" id="GO:0047596">
    <property type="term" value="F:6-methylsalicylate decarboxylase activity"/>
    <property type="evidence" value="ECO:0007669"/>
    <property type="project" value="UniProtKB-EC"/>
</dbReference>
<protein>
    <recommendedName>
        <fullName evidence="7">6-methylsalicylate decarboxylase</fullName>
        <ecNumber evidence="7">4.1.1.52</ecNumber>
    </recommendedName>
</protein>
<evidence type="ECO:0000256" key="6">
    <source>
        <dbReference type="ARBA" id="ARBA00036832"/>
    </source>
</evidence>
<organism evidence="10 11">
    <name type="scientific">Chaetomidium leptoderma</name>
    <dbReference type="NCBI Taxonomy" id="669021"/>
    <lineage>
        <taxon>Eukaryota</taxon>
        <taxon>Fungi</taxon>
        <taxon>Dikarya</taxon>
        <taxon>Ascomycota</taxon>
        <taxon>Pezizomycotina</taxon>
        <taxon>Sordariomycetes</taxon>
        <taxon>Sordariomycetidae</taxon>
        <taxon>Sordariales</taxon>
        <taxon>Chaetomiaceae</taxon>
        <taxon>Chaetomidium</taxon>
    </lineage>
</organism>
<evidence type="ECO:0000256" key="1">
    <source>
        <dbReference type="ARBA" id="ARBA00005871"/>
    </source>
</evidence>
<evidence type="ECO:0000256" key="4">
    <source>
        <dbReference type="ARBA" id="ARBA00022833"/>
    </source>
</evidence>
<dbReference type="Pfam" id="PF04909">
    <property type="entry name" value="Amidohydro_2"/>
    <property type="match status" value="1"/>
</dbReference>
<dbReference type="GO" id="GO:0019748">
    <property type="term" value="P:secondary metabolic process"/>
    <property type="evidence" value="ECO:0007669"/>
    <property type="project" value="TreeGrafter"/>
</dbReference>
<dbReference type="EC" id="4.1.1.52" evidence="7"/>
<dbReference type="GO" id="GO:0046872">
    <property type="term" value="F:metal ion binding"/>
    <property type="evidence" value="ECO:0007669"/>
    <property type="project" value="UniProtKB-KW"/>
</dbReference>
<gene>
    <name evidence="10" type="ORF">C8A00DRAFT_45221</name>
</gene>
<comment type="similarity">
    <text evidence="1">Belongs to the metallo-dependent hydrolases superfamily. ACMSD family.</text>
</comment>
<dbReference type="PANTHER" id="PTHR21240">
    <property type="entry name" value="2-AMINO-3-CARBOXYLMUCONATE-6-SEMIALDEHYDE DECARBOXYLASE"/>
    <property type="match status" value="1"/>
</dbReference>
<evidence type="ECO:0000256" key="2">
    <source>
        <dbReference type="ARBA" id="ARBA00022723"/>
    </source>
</evidence>
<feature type="domain" description="Amidohydrolase-related" evidence="9">
    <location>
        <begin position="5"/>
        <end position="300"/>
    </location>
</feature>
<reference evidence="10" key="1">
    <citation type="journal article" date="2023" name="Mol. Phylogenet. Evol.">
        <title>Genome-scale phylogeny and comparative genomics of the fungal order Sordariales.</title>
        <authorList>
            <person name="Hensen N."/>
            <person name="Bonometti L."/>
            <person name="Westerberg I."/>
            <person name="Brannstrom I.O."/>
            <person name="Guillou S."/>
            <person name="Cros-Aarteil S."/>
            <person name="Calhoun S."/>
            <person name="Haridas S."/>
            <person name="Kuo A."/>
            <person name="Mondo S."/>
            <person name="Pangilinan J."/>
            <person name="Riley R."/>
            <person name="LaButti K."/>
            <person name="Andreopoulos B."/>
            <person name="Lipzen A."/>
            <person name="Chen C."/>
            <person name="Yan M."/>
            <person name="Daum C."/>
            <person name="Ng V."/>
            <person name="Clum A."/>
            <person name="Steindorff A."/>
            <person name="Ohm R.A."/>
            <person name="Martin F."/>
            <person name="Silar P."/>
            <person name="Natvig D.O."/>
            <person name="Lalanne C."/>
            <person name="Gautier V."/>
            <person name="Ament-Velasquez S.L."/>
            <person name="Kruys A."/>
            <person name="Hutchinson M.I."/>
            <person name="Powell A.J."/>
            <person name="Barry K."/>
            <person name="Miller A.N."/>
            <person name="Grigoriev I.V."/>
            <person name="Debuchy R."/>
            <person name="Gladieux P."/>
            <person name="Hiltunen Thoren M."/>
            <person name="Johannesson H."/>
        </authorList>
    </citation>
    <scope>NUCLEOTIDE SEQUENCE</scope>
    <source>
        <strain evidence="10">CBS 538.74</strain>
    </source>
</reference>
<evidence type="ECO:0000256" key="8">
    <source>
        <dbReference type="RuleBase" id="RU366045"/>
    </source>
</evidence>
<reference evidence="10" key="2">
    <citation type="submission" date="2023-05" db="EMBL/GenBank/DDBJ databases">
        <authorList>
            <consortium name="Lawrence Berkeley National Laboratory"/>
            <person name="Steindorff A."/>
            <person name="Hensen N."/>
            <person name="Bonometti L."/>
            <person name="Westerberg I."/>
            <person name="Brannstrom I.O."/>
            <person name="Guillou S."/>
            <person name="Cros-Aarteil S."/>
            <person name="Calhoun S."/>
            <person name="Haridas S."/>
            <person name="Kuo A."/>
            <person name="Mondo S."/>
            <person name="Pangilinan J."/>
            <person name="Riley R."/>
            <person name="Labutti K."/>
            <person name="Andreopoulos B."/>
            <person name="Lipzen A."/>
            <person name="Chen C."/>
            <person name="Yanf M."/>
            <person name="Daum C."/>
            <person name="Ng V."/>
            <person name="Clum A."/>
            <person name="Ohm R."/>
            <person name="Martin F."/>
            <person name="Silar P."/>
            <person name="Natvig D."/>
            <person name="Lalanne C."/>
            <person name="Gautier V."/>
            <person name="Ament-Velasquez S.L."/>
            <person name="Kruys A."/>
            <person name="Hutchinson M.I."/>
            <person name="Powell A.J."/>
            <person name="Barry K."/>
            <person name="Miller A.N."/>
            <person name="Grigoriev I.V."/>
            <person name="Debuchy R."/>
            <person name="Gladieux P."/>
            <person name="Thoren M.H."/>
            <person name="Johannesson H."/>
        </authorList>
    </citation>
    <scope>NUCLEOTIDE SEQUENCE</scope>
    <source>
        <strain evidence="10">CBS 538.74</strain>
    </source>
</reference>
<keyword evidence="2" id="KW-0479">Metal-binding</keyword>
<dbReference type="GO" id="GO:0005829">
    <property type="term" value="C:cytosol"/>
    <property type="evidence" value="ECO:0007669"/>
    <property type="project" value="TreeGrafter"/>
</dbReference>
<dbReference type="InterPro" id="IPR006680">
    <property type="entry name" value="Amidohydro-rel"/>
</dbReference>
<dbReference type="SUPFAM" id="SSF51556">
    <property type="entry name" value="Metallo-dependent hydrolases"/>
    <property type="match status" value="1"/>
</dbReference>
<dbReference type="GO" id="GO:0016787">
    <property type="term" value="F:hydrolase activity"/>
    <property type="evidence" value="ECO:0007669"/>
    <property type="project" value="InterPro"/>
</dbReference>
<evidence type="ECO:0000313" key="10">
    <source>
        <dbReference type="EMBL" id="KAK4151595.1"/>
    </source>
</evidence>
<keyword evidence="11" id="KW-1185">Reference proteome</keyword>
<keyword evidence="5 8" id="KW-0456">Lyase</keyword>
<proteinExistence type="inferred from homology"/>